<dbReference type="InterPro" id="IPR012337">
    <property type="entry name" value="RNaseH-like_sf"/>
</dbReference>
<accession>A0A7T7P032</accession>
<dbReference type="PROSITE" id="PS50994">
    <property type="entry name" value="INTEGRASE"/>
    <property type="match status" value="1"/>
</dbReference>
<gene>
    <name evidence="3" type="ORF">JGZ15_09585</name>
</gene>
<dbReference type="Gene3D" id="3.30.420.10">
    <property type="entry name" value="Ribonuclease H-like superfamily/Ribonuclease H"/>
    <property type="match status" value="1"/>
</dbReference>
<dbReference type="GO" id="GO:0003676">
    <property type="term" value="F:nucleic acid binding"/>
    <property type="evidence" value="ECO:0007669"/>
    <property type="project" value="InterPro"/>
</dbReference>
<evidence type="ECO:0000313" key="4">
    <source>
        <dbReference type="Proteomes" id="UP000595859"/>
    </source>
</evidence>
<dbReference type="PANTHER" id="PTHR46889">
    <property type="entry name" value="TRANSPOSASE INSF FOR INSERTION SEQUENCE IS3B-RELATED"/>
    <property type="match status" value="1"/>
</dbReference>
<dbReference type="InterPro" id="IPR025948">
    <property type="entry name" value="HTH-like_dom"/>
</dbReference>
<evidence type="ECO:0000256" key="1">
    <source>
        <dbReference type="ARBA" id="ARBA00002286"/>
    </source>
</evidence>
<dbReference type="Pfam" id="PF00665">
    <property type="entry name" value="rve"/>
    <property type="match status" value="1"/>
</dbReference>
<dbReference type="Proteomes" id="UP000595859">
    <property type="component" value="Chromosome"/>
</dbReference>
<dbReference type="InterPro" id="IPR036397">
    <property type="entry name" value="RNaseH_sf"/>
</dbReference>
<evidence type="ECO:0000313" key="3">
    <source>
        <dbReference type="EMBL" id="QQM99233.1"/>
    </source>
</evidence>
<evidence type="ECO:0000259" key="2">
    <source>
        <dbReference type="PROSITE" id="PS50994"/>
    </source>
</evidence>
<organism evidence="3 4">
    <name type="scientific">Staphylococcus pseudintermedius</name>
    <dbReference type="NCBI Taxonomy" id="283734"/>
    <lineage>
        <taxon>Bacteria</taxon>
        <taxon>Bacillati</taxon>
        <taxon>Bacillota</taxon>
        <taxon>Bacilli</taxon>
        <taxon>Bacillales</taxon>
        <taxon>Staphylococcaceae</taxon>
        <taxon>Staphylococcus</taxon>
        <taxon>Staphylococcus intermedius group</taxon>
    </lineage>
</organism>
<name>A0A7T7P032_STAPS</name>
<reference evidence="3 4" key="1">
    <citation type="submission" date="2020-12" db="EMBL/GenBank/DDBJ databases">
        <title>Whole genome sequencing and de novo assembly of Staphylococcus pseudintermedius: a novel pangenome approach to unravel pathogenesis of canine pyoderma.</title>
        <authorList>
            <person name="Ferrer L."/>
            <person name="Perez D."/>
            <person name="Fonticoba R."/>
            <person name="Vines J."/>
            <person name="Fabregas N."/>
            <person name="Madronero S."/>
            <person name="Meroni G."/>
            <person name="Martino P."/>
            <person name="Martinez S."/>
            <person name="Cusco A."/>
            <person name="Migura L."/>
            <person name="Francino O."/>
        </authorList>
    </citation>
    <scope>NUCLEOTIDE SEQUENCE [LARGE SCALE GENOMIC DNA]</scope>
    <source>
        <strain evidence="3 4">HSP080</strain>
    </source>
</reference>
<dbReference type="InterPro" id="IPR048020">
    <property type="entry name" value="Transpos_IS3"/>
</dbReference>
<dbReference type="AlphaFoldDB" id="A0A7T7P032"/>
<sequence>MKKGDVHLCQRPEIIYKFIYEHRHEFRVVKMWQALGVSRSGYYDWKNRKPSARTVKREGLKKHIYQIHIKSQKRYGSPKITQLLRRHGHTVTQRTVSRLIKALRIRSITKKKYKATTHSKHQLPVIPNLLNQQFKVSQLGAVWSTDITYVYTKEGWFYLATVMDLFSRRIIGWAMAPRMTKALVISALNKAYTIQEPREGLIHPSDQGSQYASIKYQNLLREKGIQSSMSRKGNCYDNACIASFHSIIKKELIYHQNYKTREEAMFSIVAYLLTFYNSKRVHSTLNDMSPIEFEKKYATKSPSSECTF</sequence>
<dbReference type="Pfam" id="PF13333">
    <property type="entry name" value="rve_2"/>
    <property type="match status" value="1"/>
</dbReference>
<dbReference type="SUPFAM" id="SSF53098">
    <property type="entry name" value="Ribonuclease H-like"/>
    <property type="match status" value="1"/>
</dbReference>
<feature type="domain" description="Integrase catalytic" evidence="2">
    <location>
        <begin position="123"/>
        <end position="298"/>
    </location>
</feature>
<dbReference type="Pfam" id="PF13276">
    <property type="entry name" value="HTH_21"/>
    <property type="match status" value="1"/>
</dbReference>
<dbReference type="EMBL" id="CP066884">
    <property type="protein sequence ID" value="QQM99233.1"/>
    <property type="molecule type" value="Genomic_DNA"/>
</dbReference>
<dbReference type="NCBIfam" id="NF033516">
    <property type="entry name" value="transpos_IS3"/>
    <property type="match status" value="1"/>
</dbReference>
<protein>
    <submittedName>
        <fullName evidence="3">IS3 family transposase</fullName>
    </submittedName>
</protein>
<dbReference type="InterPro" id="IPR001584">
    <property type="entry name" value="Integrase_cat-core"/>
</dbReference>
<dbReference type="InterPro" id="IPR050900">
    <property type="entry name" value="Transposase_IS3/IS150/IS904"/>
</dbReference>
<proteinExistence type="predicted"/>
<dbReference type="PANTHER" id="PTHR46889:SF4">
    <property type="entry name" value="TRANSPOSASE INSO FOR INSERTION SEQUENCE ELEMENT IS911B-RELATED"/>
    <property type="match status" value="1"/>
</dbReference>
<comment type="function">
    <text evidence="1">Involved in the transposition of the insertion sequence.</text>
</comment>
<dbReference type="GO" id="GO:0015074">
    <property type="term" value="P:DNA integration"/>
    <property type="evidence" value="ECO:0007669"/>
    <property type="project" value="InterPro"/>
</dbReference>